<organism evidence="2">
    <name type="scientific">uncultured Caudovirales phage</name>
    <dbReference type="NCBI Taxonomy" id="2100421"/>
    <lineage>
        <taxon>Viruses</taxon>
        <taxon>Duplodnaviria</taxon>
        <taxon>Heunggongvirae</taxon>
        <taxon>Uroviricota</taxon>
        <taxon>Caudoviricetes</taxon>
        <taxon>Peduoviridae</taxon>
        <taxon>Maltschvirus</taxon>
        <taxon>Maltschvirus maltsch</taxon>
    </lineage>
</organism>
<gene>
    <name evidence="3" type="ORF">UFOVP1671_50</name>
    <name evidence="4" type="ORF">UFOVP358_57</name>
    <name evidence="1" type="ORF">UFOVP476_47</name>
    <name evidence="2" type="ORF">UFOVP986_28</name>
</gene>
<evidence type="ECO:0000313" key="3">
    <source>
        <dbReference type="EMBL" id="CAB4223349.1"/>
    </source>
</evidence>
<name>A0A6J5PZ19_9CAUD</name>
<dbReference type="EMBL" id="LR796931">
    <property type="protein sequence ID" value="CAB4176372.1"/>
    <property type="molecule type" value="Genomic_DNA"/>
</dbReference>
<dbReference type="EMBL" id="LR797535">
    <property type="protein sequence ID" value="CAB4223349.1"/>
    <property type="molecule type" value="Genomic_DNA"/>
</dbReference>
<evidence type="ECO:0000313" key="2">
    <source>
        <dbReference type="EMBL" id="CAB4176372.1"/>
    </source>
</evidence>
<evidence type="ECO:0000313" key="1">
    <source>
        <dbReference type="EMBL" id="CAB4145756.1"/>
    </source>
</evidence>
<reference evidence="2" key="1">
    <citation type="submission" date="2020-05" db="EMBL/GenBank/DDBJ databases">
        <authorList>
            <person name="Chiriac C."/>
            <person name="Salcher M."/>
            <person name="Ghai R."/>
            <person name="Kavagutti S V."/>
        </authorList>
    </citation>
    <scope>NUCLEOTIDE SEQUENCE</scope>
</reference>
<proteinExistence type="predicted"/>
<dbReference type="EMBL" id="LR798290">
    <property type="protein sequence ID" value="CAB5220537.1"/>
    <property type="molecule type" value="Genomic_DNA"/>
</dbReference>
<accession>A0A6J5PZ19</accession>
<sequence length="98" mass="11021">MRITEIETVKVYKNKQVFLTDPDRKALEGLADSDIVFVVRDRTPFGTYSLDVRAADFECLSMVQAEVIIKLLNDHDVDSYSTSAPVQELVRTILNGGK</sequence>
<evidence type="ECO:0000313" key="4">
    <source>
        <dbReference type="EMBL" id="CAB5220537.1"/>
    </source>
</evidence>
<dbReference type="EMBL" id="LR796453">
    <property type="protein sequence ID" value="CAB4145756.1"/>
    <property type="molecule type" value="Genomic_DNA"/>
</dbReference>
<protein>
    <submittedName>
        <fullName evidence="2">Uncharacterized protein</fullName>
    </submittedName>
</protein>